<keyword evidence="3 5" id="KW-0238">DNA-binding</keyword>
<evidence type="ECO:0000313" key="8">
    <source>
        <dbReference type="Proteomes" id="UP001500888"/>
    </source>
</evidence>
<keyword evidence="2" id="KW-0805">Transcription regulation</keyword>
<dbReference type="SUPFAM" id="SSF46689">
    <property type="entry name" value="Homeodomain-like"/>
    <property type="match status" value="1"/>
</dbReference>
<accession>A0ABP7I4B9</accession>
<dbReference type="InterPro" id="IPR039538">
    <property type="entry name" value="BetI_C"/>
</dbReference>
<dbReference type="Pfam" id="PF00440">
    <property type="entry name" value="TetR_N"/>
    <property type="match status" value="1"/>
</dbReference>
<evidence type="ECO:0000313" key="7">
    <source>
        <dbReference type="EMBL" id="GAA3808657.1"/>
    </source>
</evidence>
<evidence type="ECO:0000256" key="3">
    <source>
        <dbReference type="ARBA" id="ARBA00023125"/>
    </source>
</evidence>
<dbReference type="Pfam" id="PF13977">
    <property type="entry name" value="TetR_C_6"/>
    <property type="match status" value="1"/>
</dbReference>
<dbReference type="RefSeq" id="WP_344939485.1">
    <property type="nucleotide sequence ID" value="NZ_BAAAZR010000006.1"/>
</dbReference>
<dbReference type="EMBL" id="BAAAZR010000006">
    <property type="protein sequence ID" value="GAA3808657.1"/>
    <property type="molecule type" value="Genomic_DNA"/>
</dbReference>
<dbReference type="PANTHER" id="PTHR30055">
    <property type="entry name" value="HTH-TYPE TRANSCRIPTIONAL REGULATOR RUTR"/>
    <property type="match status" value="1"/>
</dbReference>
<dbReference type="PANTHER" id="PTHR30055:SF234">
    <property type="entry name" value="HTH-TYPE TRANSCRIPTIONAL REGULATOR BETI"/>
    <property type="match status" value="1"/>
</dbReference>
<dbReference type="InterPro" id="IPR009057">
    <property type="entry name" value="Homeodomain-like_sf"/>
</dbReference>
<evidence type="ECO:0000256" key="1">
    <source>
        <dbReference type="ARBA" id="ARBA00022491"/>
    </source>
</evidence>
<feature type="DNA-binding region" description="H-T-H motif" evidence="5">
    <location>
        <begin position="32"/>
        <end position="51"/>
    </location>
</feature>
<sequence length="197" mass="23072">MARRLVEEEERRALILSSAWKVLIERGYAAARVADIARLSGTSTGTVHYYFPTKEDVLDQALRYAADRAFDRHHRMLSELTDPAERLRRLVELQIPDRTVRDEWTIWLEFWNEANRREPLRASHAAIYHRWRALIVQLVQEGQDQRLFAAELDVDDITEEFIALVDGLGLHILLEPGEAARERMRRILFRMIDGLRA</sequence>
<organism evidence="7 8">
    <name type="scientific">Sphaerisporangium flaviroseum</name>
    <dbReference type="NCBI Taxonomy" id="509199"/>
    <lineage>
        <taxon>Bacteria</taxon>
        <taxon>Bacillati</taxon>
        <taxon>Actinomycetota</taxon>
        <taxon>Actinomycetes</taxon>
        <taxon>Streptosporangiales</taxon>
        <taxon>Streptosporangiaceae</taxon>
        <taxon>Sphaerisporangium</taxon>
    </lineage>
</organism>
<gene>
    <name evidence="7" type="ORF">GCM10022226_31000</name>
</gene>
<dbReference type="SUPFAM" id="SSF48498">
    <property type="entry name" value="Tetracyclin repressor-like, C-terminal domain"/>
    <property type="match status" value="1"/>
</dbReference>
<keyword evidence="1" id="KW-0678">Repressor</keyword>
<name>A0ABP7I4B9_9ACTN</name>
<evidence type="ECO:0000256" key="4">
    <source>
        <dbReference type="ARBA" id="ARBA00023163"/>
    </source>
</evidence>
<evidence type="ECO:0000259" key="6">
    <source>
        <dbReference type="PROSITE" id="PS50977"/>
    </source>
</evidence>
<evidence type="ECO:0000256" key="2">
    <source>
        <dbReference type="ARBA" id="ARBA00023015"/>
    </source>
</evidence>
<reference evidence="8" key="1">
    <citation type="journal article" date="2019" name="Int. J. Syst. Evol. Microbiol.">
        <title>The Global Catalogue of Microorganisms (GCM) 10K type strain sequencing project: providing services to taxonomists for standard genome sequencing and annotation.</title>
        <authorList>
            <consortium name="The Broad Institute Genomics Platform"/>
            <consortium name="The Broad Institute Genome Sequencing Center for Infectious Disease"/>
            <person name="Wu L."/>
            <person name="Ma J."/>
        </authorList>
    </citation>
    <scope>NUCLEOTIDE SEQUENCE [LARGE SCALE GENOMIC DNA]</scope>
    <source>
        <strain evidence="8">JCM 16908</strain>
    </source>
</reference>
<feature type="domain" description="HTH tetR-type" evidence="6">
    <location>
        <begin position="9"/>
        <end position="69"/>
    </location>
</feature>
<proteinExistence type="predicted"/>
<keyword evidence="8" id="KW-1185">Reference proteome</keyword>
<dbReference type="InterPro" id="IPR050109">
    <property type="entry name" value="HTH-type_TetR-like_transc_reg"/>
</dbReference>
<dbReference type="PRINTS" id="PR00455">
    <property type="entry name" value="HTHTETR"/>
</dbReference>
<dbReference type="Gene3D" id="1.10.357.10">
    <property type="entry name" value="Tetracycline Repressor, domain 2"/>
    <property type="match status" value="1"/>
</dbReference>
<dbReference type="Proteomes" id="UP001500888">
    <property type="component" value="Unassembled WGS sequence"/>
</dbReference>
<evidence type="ECO:0000256" key="5">
    <source>
        <dbReference type="PROSITE-ProRule" id="PRU00335"/>
    </source>
</evidence>
<dbReference type="PROSITE" id="PS50977">
    <property type="entry name" value="HTH_TETR_2"/>
    <property type="match status" value="1"/>
</dbReference>
<comment type="caution">
    <text evidence="7">The sequence shown here is derived from an EMBL/GenBank/DDBJ whole genome shotgun (WGS) entry which is preliminary data.</text>
</comment>
<dbReference type="InterPro" id="IPR001647">
    <property type="entry name" value="HTH_TetR"/>
</dbReference>
<protein>
    <recommendedName>
        <fullName evidence="6">HTH tetR-type domain-containing protein</fullName>
    </recommendedName>
</protein>
<dbReference type="InterPro" id="IPR036271">
    <property type="entry name" value="Tet_transcr_reg_TetR-rel_C_sf"/>
</dbReference>
<keyword evidence="4" id="KW-0804">Transcription</keyword>